<dbReference type="VEuPathDB" id="TriTrypDB:TEOVI_000501300"/>
<organism evidence="2 3">
    <name type="scientific">Trypanosoma equiperdum</name>
    <dbReference type="NCBI Taxonomy" id="5694"/>
    <lineage>
        <taxon>Eukaryota</taxon>
        <taxon>Discoba</taxon>
        <taxon>Euglenozoa</taxon>
        <taxon>Kinetoplastea</taxon>
        <taxon>Metakinetoplastina</taxon>
        <taxon>Trypanosomatida</taxon>
        <taxon>Trypanosomatidae</taxon>
        <taxon>Trypanosoma</taxon>
    </lineage>
</organism>
<dbReference type="EMBL" id="CZPT02000727">
    <property type="protein sequence ID" value="SCU67336.1"/>
    <property type="molecule type" value="Genomic_DNA"/>
</dbReference>
<sequence>MSSSWLSFERFIHSKFATMCRRGLVVFGLFGVGSDYYLMHYYEAFEPSEGKLYYIDWSPIGRPRCQIHLLPNNNYPNYSPWTPRNGDVVLARSVPHEPNWIQLISGRFVERETCGVQLAVPIEEVQERQRREERGKEELKKLLGVKDATDEQL</sequence>
<dbReference type="RefSeq" id="XP_067078665.1">
    <property type="nucleotide sequence ID" value="XM_067222564.1"/>
</dbReference>
<gene>
    <name evidence="2" type="ORF">TEOVI_000501300</name>
</gene>
<evidence type="ECO:0000313" key="3">
    <source>
        <dbReference type="Proteomes" id="UP000195570"/>
    </source>
</evidence>
<dbReference type="GeneID" id="92378953"/>
<reference evidence="2" key="1">
    <citation type="submission" date="2016-09" db="EMBL/GenBank/DDBJ databases">
        <authorList>
            <person name="Hebert L."/>
            <person name="Moumen B."/>
        </authorList>
    </citation>
    <scope>NUCLEOTIDE SEQUENCE [LARGE SCALE GENOMIC DNA]</scope>
    <source>
        <strain evidence="2">OVI</strain>
    </source>
</reference>
<protein>
    <submittedName>
        <fullName evidence="2">18 kDa ER-associated protein</fullName>
    </submittedName>
</protein>
<accession>A0A1G4I6K6</accession>
<keyword evidence="3" id="KW-1185">Reference proteome</keyword>
<name>A0A1G4I6K6_TRYEQ</name>
<proteinExistence type="predicted"/>
<feature type="region of interest" description="Disordered" evidence="1">
    <location>
        <begin position="127"/>
        <end position="153"/>
    </location>
</feature>
<comment type="caution">
    <text evidence="2">The sequence shown here is derived from an EMBL/GenBank/DDBJ whole genome shotgun (WGS) entry which is preliminary data.</text>
</comment>
<dbReference type="AlphaFoldDB" id="A0A1G4I6K6"/>
<evidence type="ECO:0000256" key="1">
    <source>
        <dbReference type="SAM" id="MobiDB-lite"/>
    </source>
</evidence>
<dbReference type="Proteomes" id="UP000195570">
    <property type="component" value="Unassembled WGS sequence"/>
</dbReference>
<feature type="compositionally biased region" description="Basic and acidic residues" evidence="1">
    <location>
        <begin position="127"/>
        <end position="141"/>
    </location>
</feature>
<evidence type="ECO:0000313" key="2">
    <source>
        <dbReference type="EMBL" id="SCU67336.1"/>
    </source>
</evidence>